<dbReference type="Proteomes" id="UP000323454">
    <property type="component" value="Unassembled WGS sequence"/>
</dbReference>
<dbReference type="InterPro" id="IPR011006">
    <property type="entry name" value="CheY-like_superfamily"/>
</dbReference>
<proteinExistence type="predicted"/>
<dbReference type="InterPro" id="IPR003018">
    <property type="entry name" value="GAF"/>
</dbReference>
<dbReference type="SUPFAM" id="SSF55781">
    <property type="entry name" value="GAF domain-like"/>
    <property type="match status" value="1"/>
</dbReference>
<dbReference type="Gene3D" id="3.30.450.40">
    <property type="match status" value="1"/>
</dbReference>
<keyword evidence="4" id="KW-0804">Transcription</keyword>
<dbReference type="GO" id="GO:0003723">
    <property type="term" value="F:RNA binding"/>
    <property type="evidence" value="ECO:0007669"/>
    <property type="project" value="InterPro"/>
</dbReference>
<gene>
    <name evidence="6" type="ORF">F0L68_27660</name>
</gene>
<keyword evidence="3" id="KW-0805">Transcription regulation</keyword>
<keyword evidence="1" id="KW-0808">Transferase</keyword>
<dbReference type="InterPro" id="IPR036388">
    <property type="entry name" value="WH-like_DNA-bd_sf"/>
</dbReference>
<protein>
    <submittedName>
        <fullName evidence="6">GAF and ANTAR domain-containing protein</fullName>
    </submittedName>
</protein>
<evidence type="ECO:0000259" key="5">
    <source>
        <dbReference type="PROSITE" id="PS50921"/>
    </source>
</evidence>
<comment type="caution">
    <text evidence="6">The sequence shown here is derived from an EMBL/GenBank/DDBJ whole genome shotgun (WGS) entry which is preliminary data.</text>
</comment>
<reference evidence="6 7" key="2">
    <citation type="submission" date="2019-09" db="EMBL/GenBank/DDBJ databases">
        <authorList>
            <person name="Jin C."/>
        </authorList>
    </citation>
    <scope>NUCLEOTIDE SEQUENCE [LARGE SCALE GENOMIC DNA]</scope>
    <source>
        <strain evidence="6 7">AN110305</strain>
    </source>
</reference>
<dbReference type="InterPro" id="IPR005561">
    <property type="entry name" value="ANTAR"/>
</dbReference>
<dbReference type="OrthoDB" id="4629915at2"/>
<evidence type="ECO:0000313" key="7">
    <source>
        <dbReference type="Proteomes" id="UP000323454"/>
    </source>
</evidence>
<organism evidence="6 7">
    <name type="scientific">Solihabitans fulvus</name>
    <dbReference type="NCBI Taxonomy" id="1892852"/>
    <lineage>
        <taxon>Bacteria</taxon>
        <taxon>Bacillati</taxon>
        <taxon>Actinomycetota</taxon>
        <taxon>Actinomycetes</taxon>
        <taxon>Pseudonocardiales</taxon>
        <taxon>Pseudonocardiaceae</taxon>
        <taxon>Solihabitans</taxon>
    </lineage>
</organism>
<dbReference type="AlphaFoldDB" id="A0A5B2WVL5"/>
<dbReference type="EMBL" id="VUOB01000054">
    <property type="protein sequence ID" value="KAA2256013.1"/>
    <property type="molecule type" value="Genomic_DNA"/>
</dbReference>
<evidence type="ECO:0000256" key="3">
    <source>
        <dbReference type="ARBA" id="ARBA00023015"/>
    </source>
</evidence>
<reference evidence="6 7" key="1">
    <citation type="submission" date="2019-09" db="EMBL/GenBank/DDBJ databases">
        <title>Goodfellowia gen. nov., a new genus of the Pseudonocardineae related to Actinoalloteichus, containing Goodfellowia coeruleoviolacea gen. nov., comb. nov. gen. nov., comb. nov.</title>
        <authorList>
            <person name="Labeda D."/>
        </authorList>
    </citation>
    <scope>NUCLEOTIDE SEQUENCE [LARGE SCALE GENOMIC DNA]</scope>
    <source>
        <strain evidence="6 7">AN110305</strain>
    </source>
</reference>
<keyword evidence="7" id="KW-1185">Reference proteome</keyword>
<keyword evidence="2" id="KW-0418">Kinase</keyword>
<dbReference type="SUPFAM" id="SSF52172">
    <property type="entry name" value="CheY-like"/>
    <property type="match status" value="1"/>
</dbReference>
<feature type="domain" description="ANTAR" evidence="5">
    <location>
        <begin position="162"/>
        <end position="223"/>
    </location>
</feature>
<name>A0A5B2WVL5_9PSEU</name>
<evidence type="ECO:0000256" key="2">
    <source>
        <dbReference type="ARBA" id="ARBA00022777"/>
    </source>
</evidence>
<dbReference type="SMART" id="SM00065">
    <property type="entry name" value="GAF"/>
    <property type="match status" value="1"/>
</dbReference>
<dbReference type="Pfam" id="PF03861">
    <property type="entry name" value="ANTAR"/>
    <property type="match status" value="1"/>
</dbReference>
<evidence type="ECO:0000256" key="4">
    <source>
        <dbReference type="ARBA" id="ARBA00023163"/>
    </source>
</evidence>
<evidence type="ECO:0000313" key="6">
    <source>
        <dbReference type="EMBL" id="KAA2256013.1"/>
    </source>
</evidence>
<evidence type="ECO:0000256" key="1">
    <source>
        <dbReference type="ARBA" id="ARBA00022679"/>
    </source>
</evidence>
<dbReference type="Gene3D" id="1.10.10.10">
    <property type="entry name" value="Winged helix-like DNA-binding domain superfamily/Winged helix DNA-binding domain"/>
    <property type="match status" value="1"/>
</dbReference>
<dbReference type="SMART" id="SM01012">
    <property type="entry name" value="ANTAR"/>
    <property type="match status" value="1"/>
</dbReference>
<dbReference type="PIRSF" id="PIRSF036625">
    <property type="entry name" value="GAF_ANTAR"/>
    <property type="match status" value="1"/>
</dbReference>
<dbReference type="PROSITE" id="PS50921">
    <property type="entry name" value="ANTAR"/>
    <property type="match status" value="1"/>
</dbReference>
<sequence length="244" mass="26474">MLTLGQELAEVTRLVEHDDVPATLERYVARVVRTVPGCHHATITVLTDRGADTVAGAGEPLLACRPDDPAPVASPVLESLVYREPRRLDDVRTDQRWSAYADLLAQAGYRSVLALPLVTDTEPSAVFTLFSREPGKFGETSFDVVLLFALHAGVVFDNVTLYQDSKSLVEQLRGALRTRTVIGQAQGLLMQCNGYDATTAFAALTTASQHHNIKLRDVAATLVAAHEQHDLEVGLAKFGLSVSR</sequence>
<accession>A0A5B2WVL5</accession>
<dbReference type="InterPro" id="IPR029016">
    <property type="entry name" value="GAF-like_dom_sf"/>
</dbReference>
<dbReference type="InterPro" id="IPR012074">
    <property type="entry name" value="GAF_ANTAR"/>
</dbReference>
<dbReference type="GO" id="GO:0016301">
    <property type="term" value="F:kinase activity"/>
    <property type="evidence" value="ECO:0007669"/>
    <property type="project" value="UniProtKB-KW"/>
</dbReference>
<dbReference type="Pfam" id="PF13185">
    <property type="entry name" value="GAF_2"/>
    <property type="match status" value="1"/>
</dbReference>